<evidence type="ECO:0000313" key="2">
    <source>
        <dbReference type="EMBL" id="WHY53652.1"/>
    </source>
</evidence>
<proteinExistence type="predicted"/>
<dbReference type="RefSeq" id="WP_283872071.1">
    <property type="nucleotide sequence ID" value="NZ_CP126101.1"/>
</dbReference>
<feature type="compositionally biased region" description="Basic and acidic residues" evidence="1">
    <location>
        <begin position="25"/>
        <end position="40"/>
    </location>
</feature>
<reference evidence="2" key="1">
    <citation type="submission" date="2023-05" db="EMBL/GenBank/DDBJ databases">
        <title>Comparative genomics of Bacillaceae isolates and their secondary metabolite potential.</title>
        <authorList>
            <person name="Song L."/>
            <person name="Nielsen L.J."/>
            <person name="Mohite O."/>
            <person name="Xu X."/>
            <person name="Weber T."/>
            <person name="Kovacs A.T."/>
        </authorList>
    </citation>
    <scope>NUCLEOTIDE SEQUENCE</scope>
    <source>
        <strain evidence="2">LY1</strain>
    </source>
</reference>
<evidence type="ECO:0000313" key="3">
    <source>
        <dbReference type="Proteomes" id="UP001178322"/>
    </source>
</evidence>
<organism evidence="2 3">
    <name type="scientific">Lysinibacillus pakistanensis</name>
    <dbReference type="NCBI Taxonomy" id="759811"/>
    <lineage>
        <taxon>Bacteria</taxon>
        <taxon>Bacillati</taxon>
        <taxon>Bacillota</taxon>
        <taxon>Bacilli</taxon>
        <taxon>Bacillales</taxon>
        <taxon>Bacillaceae</taxon>
        <taxon>Lysinibacillus</taxon>
    </lineage>
</organism>
<protein>
    <submittedName>
        <fullName evidence="2">Uncharacterized protein</fullName>
    </submittedName>
</protein>
<evidence type="ECO:0000256" key="1">
    <source>
        <dbReference type="SAM" id="MobiDB-lite"/>
    </source>
</evidence>
<dbReference type="Proteomes" id="UP001178322">
    <property type="component" value="Chromosome"/>
</dbReference>
<dbReference type="EMBL" id="CP126101">
    <property type="protein sequence ID" value="WHY53652.1"/>
    <property type="molecule type" value="Genomic_DNA"/>
</dbReference>
<feature type="region of interest" description="Disordered" evidence="1">
    <location>
        <begin position="1"/>
        <end position="40"/>
    </location>
</feature>
<sequence>MSARISKAQNGSLSRGGGTSEGWDDIDRWENDGGRSLDTW</sequence>
<dbReference type="AlphaFoldDB" id="A0AAX3X2R3"/>
<accession>A0AAX3X2R3</accession>
<name>A0AAX3X2R3_9BACI</name>
<gene>
    <name evidence="2" type="ORF">QNH24_10585</name>
</gene>